<sequence length="103" mass="10942">MDTWASLRKDKTAVGAARCCENGLGDGEYDAMELFENIVSNILDESPEVPDQVEMKKGPEEAVPISLEQGYGVRSGSFTTANMGTATNNSSKTTFDAVAGVMS</sequence>
<proteinExistence type="predicted"/>
<dbReference type="WBParaSite" id="MCU_010596-RA">
    <property type="protein sequence ID" value="MCU_010596-RA"/>
    <property type="gene ID" value="MCU_010596"/>
</dbReference>
<name>A0A5K3FQB4_MESCO</name>
<dbReference type="AlphaFoldDB" id="A0A5K3FQB4"/>
<accession>A0A5K3FQB4</accession>
<organism evidence="1">
    <name type="scientific">Mesocestoides corti</name>
    <name type="common">Flatworm</name>
    <dbReference type="NCBI Taxonomy" id="53468"/>
    <lineage>
        <taxon>Eukaryota</taxon>
        <taxon>Metazoa</taxon>
        <taxon>Spiralia</taxon>
        <taxon>Lophotrochozoa</taxon>
        <taxon>Platyhelminthes</taxon>
        <taxon>Cestoda</taxon>
        <taxon>Eucestoda</taxon>
        <taxon>Cyclophyllidea</taxon>
        <taxon>Mesocestoididae</taxon>
        <taxon>Mesocestoides</taxon>
    </lineage>
</organism>
<evidence type="ECO:0000313" key="1">
    <source>
        <dbReference type="WBParaSite" id="MCU_010596-RA"/>
    </source>
</evidence>
<reference evidence="1" key="1">
    <citation type="submission" date="2019-11" db="UniProtKB">
        <authorList>
            <consortium name="WormBaseParasite"/>
        </authorList>
    </citation>
    <scope>IDENTIFICATION</scope>
</reference>
<protein>
    <submittedName>
        <fullName evidence="1">Calpain catalytic domain-containing protein</fullName>
    </submittedName>
</protein>